<evidence type="ECO:0000256" key="1">
    <source>
        <dbReference type="SAM" id="Phobius"/>
    </source>
</evidence>
<comment type="caution">
    <text evidence="2">The sequence shown here is derived from an EMBL/GenBank/DDBJ whole genome shotgun (WGS) entry which is preliminary data.</text>
</comment>
<sequence length="108" mass="11456">MAITSAISDLISSIFELFSSFLGAAYTIIHSFFAAILSLFSGFFNFVADIFRGVFDVLGGVGNFLAGNIVFIGVIAALWFGYTQYVAKNPQARAKITNGAGAGTKKVN</sequence>
<protein>
    <submittedName>
        <fullName evidence="2">Uncharacterized protein</fullName>
    </submittedName>
</protein>
<reference evidence="2" key="1">
    <citation type="journal article" date="2023" name="Mol. Phylogenet. Evol.">
        <title>Genome-scale phylogeny and comparative genomics of the fungal order Sordariales.</title>
        <authorList>
            <person name="Hensen N."/>
            <person name="Bonometti L."/>
            <person name="Westerberg I."/>
            <person name="Brannstrom I.O."/>
            <person name="Guillou S."/>
            <person name="Cros-Aarteil S."/>
            <person name="Calhoun S."/>
            <person name="Haridas S."/>
            <person name="Kuo A."/>
            <person name="Mondo S."/>
            <person name="Pangilinan J."/>
            <person name="Riley R."/>
            <person name="LaButti K."/>
            <person name="Andreopoulos B."/>
            <person name="Lipzen A."/>
            <person name="Chen C."/>
            <person name="Yan M."/>
            <person name="Daum C."/>
            <person name="Ng V."/>
            <person name="Clum A."/>
            <person name="Steindorff A."/>
            <person name="Ohm R.A."/>
            <person name="Martin F."/>
            <person name="Silar P."/>
            <person name="Natvig D.O."/>
            <person name="Lalanne C."/>
            <person name="Gautier V."/>
            <person name="Ament-Velasquez S.L."/>
            <person name="Kruys A."/>
            <person name="Hutchinson M.I."/>
            <person name="Powell A.J."/>
            <person name="Barry K."/>
            <person name="Miller A.N."/>
            <person name="Grigoriev I.V."/>
            <person name="Debuchy R."/>
            <person name="Gladieux P."/>
            <person name="Hiltunen Thoren M."/>
            <person name="Johannesson H."/>
        </authorList>
    </citation>
    <scope>NUCLEOTIDE SEQUENCE</scope>
    <source>
        <strain evidence="2">CBS 990.96</strain>
    </source>
</reference>
<accession>A0AAN7BKN8</accession>
<keyword evidence="1" id="KW-1133">Transmembrane helix</keyword>
<proteinExistence type="predicted"/>
<organism evidence="2 3">
    <name type="scientific">Podospora fimiseda</name>
    <dbReference type="NCBI Taxonomy" id="252190"/>
    <lineage>
        <taxon>Eukaryota</taxon>
        <taxon>Fungi</taxon>
        <taxon>Dikarya</taxon>
        <taxon>Ascomycota</taxon>
        <taxon>Pezizomycotina</taxon>
        <taxon>Sordariomycetes</taxon>
        <taxon>Sordariomycetidae</taxon>
        <taxon>Sordariales</taxon>
        <taxon>Podosporaceae</taxon>
        <taxon>Podospora</taxon>
    </lineage>
</organism>
<feature type="transmembrane region" description="Helical" evidence="1">
    <location>
        <begin position="21"/>
        <end position="44"/>
    </location>
</feature>
<dbReference type="EMBL" id="MU865376">
    <property type="protein sequence ID" value="KAK4225055.1"/>
    <property type="molecule type" value="Genomic_DNA"/>
</dbReference>
<keyword evidence="3" id="KW-1185">Reference proteome</keyword>
<dbReference type="Proteomes" id="UP001301958">
    <property type="component" value="Unassembled WGS sequence"/>
</dbReference>
<evidence type="ECO:0000313" key="3">
    <source>
        <dbReference type="Proteomes" id="UP001301958"/>
    </source>
</evidence>
<reference evidence="2" key="2">
    <citation type="submission" date="2023-05" db="EMBL/GenBank/DDBJ databases">
        <authorList>
            <consortium name="Lawrence Berkeley National Laboratory"/>
            <person name="Steindorff A."/>
            <person name="Hensen N."/>
            <person name="Bonometti L."/>
            <person name="Westerberg I."/>
            <person name="Brannstrom I.O."/>
            <person name="Guillou S."/>
            <person name="Cros-Aarteil S."/>
            <person name="Calhoun S."/>
            <person name="Haridas S."/>
            <person name="Kuo A."/>
            <person name="Mondo S."/>
            <person name="Pangilinan J."/>
            <person name="Riley R."/>
            <person name="Labutti K."/>
            <person name="Andreopoulos B."/>
            <person name="Lipzen A."/>
            <person name="Chen C."/>
            <person name="Yanf M."/>
            <person name="Daum C."/>
            <person name="Ng V."/>
            <person name="Clum A."/>
            <person name="Ohm R."/>
            <person name="Martin F."/>
            <person name="Silar P."/>
            <person name="Natvig D."/>
            <person name="Lalanne C."/>
            <person name="Gautier V."/>
            <person name="Ament-Velasquez S.L."/>
            <person name="Kruys A."/>
            <person name="Hutchinson M.I."/>
            <person name="Powell A.J."/>
            <person name="Barry K."/>
            <person name="Miller A.N."/>
            <person name="Grigoriev I.V."/>
            <person name="Debuchy R."/>
            <person name="Gladieux P."/>
            <person name="Thoren M.H."/>
            <person name="Johannesson H."/>
        </authorList>
    </citation>
    <scope>NUCLEOTIDE SEQUENCE</scope>
    <source>
        <strain evidence="2">CBS 990.96</strain>
    </source>
</reference>
<keyword evidence="1" id="KW-0812">Transmembrane</keyword>
<evidence type="ECO:0000313" key="2">
    <source>
        <dbReference type="EMBL" id="KAK4225055.1"/>
    </source>
</evidence>
<name>A0AAN7BKN8_9PEZI</name>
<feature type="transmembrane region" description="Helical" evidence="1">
    <location>
        <begin position="64"/>
        <end position="82"/>
    </location>
</feature>
<dbReference type="AlphaFoldDB" id="A0AAN7BKN8"/>
<gene>
    <name evidence="2" type="ORF">QBC38DRAFT_279840</name>
</gene>
<keyword evidence="1" id="KW-0472">Membrane</keyword>